<name>A0A7C9CLH3_OPUST</name>
<reference evidence="1" key="1">
    <citation type="journal article" date="2013" name="J. Plant Res.">
        <title>Effect of fungi and light on seed germination of three Opuntia species from semiarid lands of central Mexico.</title>
        <authorList>
            <person name="Delgado-Sanchez P."/>
            <person name="Jimenez-Bremont J.F."/>
            <person name="Guerrero-Gonzalez Mde L."/>
            <person name="Flores J."/>
        </authorList>
    </citation>
    <scope>NUCLEOTIDE SEQUENCE</scope>
    <source>
        <tissue evidence="1">Cladode</tissue>
    </source>
</reference>
<dbReference type="AlphaFoldDB" id="A0A7C9CLH3"/>
<proteinExistence type="predicted"/>
<dbReference type="EMBL" id="GISG01030982">
    <property type="protein sequence ID" value="MBA4620582.1"/>
    <property type="molecule type" value="Transcribed_RNA"/>
</dbReference>
<organism evidence="1">
    <name type="scientific">Opuntia streptacantha</name>
    <name type="common">Prickly pear cactus</name>
    <name type="synonym">Opuntia cardona</name>
    <dbReference type="NCBI Taxonomy" id="393608"/>
    <lineage>
        <taxon>Eukaryota</taxon>
        <taxon>Viridiplantae</taxon>
        <taxon>Streptophyta</taxon>
        <taxon>Embryophyta</taxon>
        <taxon>Tracheophyta</taxon>
        <taxon>Spermatophyta</taxon>
        <taxon>Magnoliopsida</taxon>
        <taxon>eudicotyledons</taxon>
        <taxon>Gunneridae</taxon>
        <taxon>Pentapetalae</taxon>
        <taxon>Caryophyllales</taxon>
        <taxon>Cactineae</taxon>
        <taxon>Cactaceae</taxon>
        <taxon>Opuntioideae</taxon>
        <taxon>Opuntia</taxon>
    </lineage>
</organism>
<dbReference type="EMBL" id="GISG01030980">
    <property type="protein sequence ID" value="MBA4620581.1"/>
    <property type="molecule type" value="Transcribed_RNA"/>
</dbReference>
<evidence type="ECO:0000313" key="1">
    <source>
        <dbReference type="EMBL" id="MBA4620582.1"/>
    </source>
</evidence>
<protein>
    <submittedName>
        <fullName evidence="1">Uncharacterized protein</fullName>
    </submittedName>
</protein>
<accession>A0A7C9CLH3</accession>
<sequence>MSPLNAVSKQPDKIFVSNASNCFNFHFEFFLGLTPVIQEIFDGNHRIIPQNPTINNAIATFSNHILIRQEIGRQFQLSQCIPPSPPQVRHLRTPIRRRIAPIITTVRPYSTLPTVGEHHPVLRLSYFDLDIRRGGNGAAGVVVDGGDDLNLLDFLGN</sequence>
<reference evidence="1" key="2">
    <citation type="submission" date="2020-07" db="EMBL/GenBank/DDBJ databases">
        <authorList>
            <person name="Vera ALvarez R."/>
            <person name="Arias-Moreno D.M."/>
            <person name="Jimenez-Jacinto V."/>
            <person name="Jimenez-Bremont J.F."/>
            <person name="Swaminathan K."/>
            <person name="Moose S.P."/>
            <person name="Guerrero-Gonzalez M.L."/>
            <person name="Marino-Ramirez L."/>
            <person name="Landsman D."/>
            <person name="Rodriguez-Kessler M."/>
            <person name="Delgado-Sanchez P."/>
        </authorList>
    </citation>
    <scope>NUCLEOTIDE SEQUENCE</scope>
    <source>
        <tissue evidence="1">Cladode</tissue>
    </source>
</reference>